<dbReference type="Pfam" id="PF17854">
    <property type="entry name" value="FtsK_alpha"/>
    <property type="match status" value="1"/>
</dbReference>
<feature type="transmembrane region" description="Helical" evidence="15">
    <location>
        <begin position="160"/>
        <end position="183"/>
    </location>
</feature>
<feature type="binding site" evidence="13">
    <location>
        <begin position="421"/>
        <end position="428"/>
    </location>
    <ligand>
        <name>ATP</name>
        <dbReference type="ChEBI" id="CHEBI:30616"/>
    </ligand>
</feature>
<keyword evidence="10" id="KW-0238">DNA-binding</keyword>
<feature type="transmembrane region" description="Helical" evidence="15">
    <location>
        <begin position="58"/>
        <end position="82"/>
    </location>
</feature>
<dbReference type="GO" id="GO:0005886">
    <property type="term" value="C:plasma membrane"/>
    <property type="evidence" value="ECO:0007669"/>
    <property type="project" value="UniProtKB-SubCell"/>
</dbReference>
<dbReference type="Pfam" id="PF01580">
    <property type="entry name" value="FtsK_SpoIIIE"/>
    <property type="match status" value="1"/>
</dbReference>
<gene>
    <name evidence="17" type="ORF">A2751_01855</name>
</gene>
<dbReference type="GO" id="GO:0007059">
    <property type="term" value="P:chromosome segregation"/>
    <property type="evidence" value="ECO:0007669"/>
    <property type="project" value="UniProtKB-KW"/>
</dbReference>
<dbReference type="PROSITE" id="PS50901">
    <property type="entry name" value="FTSK"/>
    <property type="match status" value="1"/>
</dbReference>
<dbReference type="InterPro" id="IPR050206">
    <property type="entry name" value="FtsK/SpoIIIE/SftA"/>
</dbReference>
<evidence type="ECO:0000256" key="6">
    <source>
        <dbReference type="ARBA" id="ARBA00022741"/>
    </source>
</evidence>
<feature type="transmembrane region" description="Helical" evidence="15">
    <location>
        <begin position="27"/>
        <end position="46"/>
    </location>
</feature>
<keyword evidence="4" id="KW-0132">Cell division</keyword>
<dbReference type="InterPro" id="IPR002543">
    <property type="entry name" value="FtsK_dom"/>
</dbReference>
<sequence length="750" mass="80777">MAKKRKIKVRGEGELPEFKLSPGVKRGILIVIFLVLAVISFLAFFEQAGRFGEILNKILGLLFGQAALVSPLIFFALALALFLAARRDVNDEEETPSSNLRIYIGAGILTVALTGLLHLLELRTSPEMGFELVKLGSGGGYIGVLSSLPLFSFLDFWPTFAIYVAGLIISVILFFNINIAALFKRREREENEPLGKKMQREVMADIKINKMQTAGFNVSKVPASSAVDTVEDEEENRPIKVNKPGDLPANTAVAAALAGGTLLNKFKKGNWQLPPLDILEDSHTEVDSGNIEANVSIIQKTLADFGIDVEMGEVNVGPTVTQYTLRPAQGIKLSQIAALQNDLALALAASSIRMELPIPGKALVGIEIPNKSTAIVRVKDVISTDNFAGHKSNLAFALGRDVAGHPIVSDLAAMPHLLIAGATGTGKSVGINSLLISLLYRNSPEELRMIVIDPKRVELNLYNGIPHLLTPVVTDHDKAVNALKWAVAEMDRRYNLLAEAKKRNILEYNSKAEDKLPYIVIVVDELADLMAVAQADVEAAIVRLAQMARAVGVHLVVATQRPSVDIITGLIKANITARMAFAVASQVDSRTILDMSGAEKLLGAGDMLYITAELGKPKRVQGSFISEREVKAVVDFVSGQAGTVEYSAEILEKQRPGTALGGSWASDDEGGDDMMAEAVEVVKNAGKASASLLQRRLRVGYARAARLLDLMEEQGVIGPADGAKPRDVYVAPAEGDGVSREEGYGHEDEN</sequence>
<comment type="subcellular location">
    <subcellularLocation>
        <location evidence="1">Cell membrane</location>
        <topology evidence="1">Multi-pass membrane protein</topology>
    </subcellularLocation>
</comment>
<keyword evidence="7" id="KW-0159">Chromosome partition</keyword>
<comment type="caution">
    <text evidence="17">The sequence shown here is derived from an EMBL/GenBank/DDBJ whole genome shotgun (WGS) entry which is preliminary data.</text>
</comment>
<dbReference type="SUPFAM" id="SSF52540">
    <property type="entry name" value="P-loop containing nucleoside triphosphate hydrolases"/>
    <property type="match status" value="1"/>
</dbReference>
<keyword evidence="3" id="KW-1003">Cell membrane</keyword>
<dbReference type="SUPFAM" id="SSF46785">
    <property type="entry name" value="Winged helix' DNA-binding domain"/>
    <property type="match status" value="1"/>
</dbReference>
<evidence type="ECO:0000313" key="17">
    <source>
        <dbReference type="EMBL" id="OGE77779.1"/>
    </source>
</evidence>
<dbReference type="AlphaFoldDB" id="A0A1F5NJE3"/>
<evidence type="ECO:0000256" key="1">
    <source>
        <dbReference type="ARBA" id="ARBA00004651"/>
    </source>
</evidence>
<comment type="similarity">
    <text evidence="2">Belongs to the FtsK/SpoIIIE/SftA family.</text>
</comment>
<evidence type="ECO:0000256" key="10">
    <source>
        <dbReference type="ARBA" id="ARBA00023125"/>
    </source>
</evidence>
<dbReference type="Gene3D" id="3.30.980.40">
    <property type="match status" value="1"/>
</dbReference>
<dbReference type="InterPro" id="IPR018541">
    <property type="entry name" value="Ftsk_gamma"/>
</dbReference>
<evidence type="ECO:0000256" key="11">
    <source>
        <dbReference type="ARBA" id="ARBA00023136"/>
    </source>
</evidence>
<evidence type="ECO:0000256" key="4">
    <source>
        <dbReference type="ARBA" id="ARBA00022618"/>
    </source>
</evidence>
<protein>
    <recommendedName>
        <fullName evidence="16">FtsK domain-containing protein</fullName>
    </recommendedName>
</protein>
<dbReference type="PANTHER" id="PTHR22683:SF41">
    <property type="entry name" value="DNA TRANSLOCASE FTSK"/>
    <property type="match status" value="1"/>
</dbReference>
<dbReference type="CDD" id="cd01127">
    <property type="entry name" value="TrwB_TraG_TraD_VirD4"/>
    <property type="match status" value="1"/>
</dbReference>
<dbReference type="Proteomes" id="UP000176864">
    <property type="component" value="Unassembled WGS sequence"/>
</dbReference>
<dbReference type="InterPro" id="IPR041027">
    <property type="entry name" value="FtsK_alpha"/>
</dbReference>
<dbReference type="Gene3D" id="3.40.50.300">
    <property type="entry name" value="P-loop containing nucleotide triphosphate hydrolases"/>
    <property type="match status" value="1"/>
</dbReference>
<evidence type="ECO:0000256" key="2">
    <source>
        <dbReference type="ARBA" id="ARBA00006474"/>
    </source>
</evidence>
<dbReference type="Gene3D" id="1.10.10.10">
    <property type="entry name" value="Winged helix-like DNA-binding domain superfamily/Winged helix DNA-binding domain"/>
    <property type="match status" value="1"/>
</dbReference>
<dbReference type="GO" id="GO:0051301">
    <property type="term" value="P:cell division"/>
    <property type="evidence" value="ECO:0007669"/>
    <property type="project" value="UniProtKB-KW"/>
</dbReference>
<dbReference type="GO" id="GO:0003677">
    <property type="term" value="F:DNA binding"/>
    <property type="evidence" value="ECO:0007669"/>
    <property type="project" value="UniProtKB-KW"/>
</dbReference>
<feature type="compositionally biased region" description="Basic and acidic residues" evidence="14">
    <location>
        <begin position="737"/>
        <end position="750"/>
    </location>
</feature>
<proteinExistence type="inferred from homology"/>
<dbReference type="InterPro" id="IPR025199">
    <property type="entry name" value="FtsK_4TM"/>
</dbReference>
<keyword evidence="9 15" id="KW-1133">Transmembrane helix</keyword>
<keyword evidence="8 13" id="KW-0067">ATP-binding</keyword>
<dbReference type="InterPro" id="IPR027417">
    <property type="entry name" value="P-loop_NTPase"/>
</dbReference>
<dbReference type="GO" id="GO:0005524">
    <property type="term" value="F:ATP binding"/>
    <property type="evidence" value="ECO:0007669"/>
    <property type="project" value="UniProtKB-UniRule"/>
</dbReference>
<evidence type="ECO:0000256" key="5">
    <source>
        <dbReference type="ARBA" id="ARBA00022692"/>
    </source>
</evidence>
<accession>A0A1F5NJE3</accession>
<feature type="transmembrane region" description="Helical" evidence="15">
    <location>
        <begin position="102"/>
        <end position="120"/>
    </location>
</feature>
<dbReference type="PANTHER" id="PTHR22683">
    <property type="entry name" value="SPORULATION PROTEIN RELATED"/>
    <property type="match status" value="1"/>
</dbReference>
<dbReference type="Pfam" id="PF13491">
    <property type="entry name" value="FtsK_4TM"/>
    <property type="match status" value="1"/>
</dbReference>
<dbReference type="SMART" id="SM00843">
    <property type="entry name" value="Ftsk_gamma"/>
    <property type="match status" value="1"/>
</dbReference>
<name>A0A1F5NJE3_9BACT</name>
<evidence type="ECO:0000256" key="7">
    <source>
        <dbReference type="ARBA" id="ARBA00022829"/>
    </source>
</evidence>
<evidence type="ECO:0000256" key="15">
    <source>
        <dbReference type="SAM" id="Phobius"/>
    </source>
</evidence>
<keyword evidence="12" id="KW-0131">Cell cycle</keyword>
<keyword evidence="6 13" id="KW-0547">Nucleotide-binding</keyword>
<keyword evidence="5 15" id="KW-0812">Transmembrane</keyword>
<reference evidence="17 18" key="1">
    <citation type="journal article" date="2016" name="Nat. Commun.">
        <title>Thousands of microbial genomes shed light on interconnected biogeochemical processes in an aquifer system.</title>
        <authorList>
            <person name="Anantharaman K."/>
            <person name="Brown C.T."/>
            <person name="Hug L.A."/>
            <person name="Sharon I."/>
            <person name="Castelle C.J."/>
            <person name="Probst A.J."/>
            <person name="Thomas B.C."/>
            <person name="Singh A."/>
            <person name="Wilkins M.J."/>
            <person name="Karaoz U."/>
            <person name="Brodie E.L."/>
            <person name="Williams K.H."/>
            <person name="Hubbard S.S."/>
            <person name="Banfield J.F."/>
        </authorList>
    </citation>
    <scope>NUCLEOTIDE SEQUENCE [LARGE SCALE GENOMIC DNA]</scope>
</reference>
<evidence type="ECO:0000256" key="13">
    <source>
        <dbReference type="PROSITE-ProRule" id="PRU00289"/>
    </source>
</evidence>
<evidence type="ECO:0000256" key="3">
    <source>
        <dbReference type="ARBA" id="ARBA00022475"/>
    </source>
</evidence>
<keyword evidence="11 15" id="KW-0472">Membrane</keyword>
<dbReference type="Pfam" id="PF09397">
    <property type="entry name" value="FtsK_gamma"/>
    <property type="match status" value="1"/>
</dbReference>
<evidence type="ECO:0000256" key="9">
    <source>
        <dbReference type="ARBA" id="ARBA00022989"/>
    </source>
</evidence>
<evidence type="ECO:0000313" key="18">
    <source>
        <dbReference type="Proteomes" id="UP000176864"/>
    </source>
</evidence>
<feature type="transmembrane region" description="Helical" evidence="15">
    <location>
        <begin position="132"/>
        <end position="154"/>
    </location>
</feature>
<feature type="domain" description="FtsK" evidence="16">
    <location>
        <begin position="404"/>
        <end position="590"/>
    </location>
</feature>
<dbReference type="STRING" id="1817824.A2751_01855"/>
<feature type="region of interest" description="Disordered" evidence="14">
    <location>
        <begin position="718"/>
        <end position="750"/>
    </location>
</feature>
<evidence type="ECO:0000256" key="12">
    <source>
        <dbReference type="ARBA" id="ARBA00023306"/>
    </source>
</evidence>
<evidence type="ECO:0000256" key="8">
    <source>
        <dbReference type="ARBA" id="ARBA00022840"/>
    </source>
</evidence>
<evidence type="ECO:0000256" key="14">
    <source>
        <dbReference type="SAM" id="MobiDB-lite"/>
    </source>
</evidence>
<evidence type="ECO:0000259" key="16">
    <source>
        <dbReference type="PROSITE" id="PS50901"/>
    </source>
</evidence>
<organism evidence="17 18">
    <name type="scientific">Candidatus Doudnabacteria bacterium RIFCSPHIGHO2_01_FULL_46_14</name>
    <dbReference type="NCBI Taxonomy" id="1817824"/>
    <lineage>
        <taxon>Bacteria</taxon>
        <taxon>Candidatus Doudnaibacteriota</taxon>
    </lineage>
</organism>
<dbReference type="InterPro" id="IPR036388">
    <property type="entry name" value="WH-like_DNA-bd_sf"/>
</dbReference>
<dbReference type="InterPro" id="IPR036390">
    <property type="entry name" value="WH_DNA-bd_sf"/>
</dbReference>
<dbReference type="EMBL" id="MFEK01000016">
    <property type="protein sequence ID" value="OGE77779.1"/>
    <property type="molecule type" value="Genomic_DNA"/>
</dbReference>